<evidence type="ECO:0000256" key="11">
    <source>
        <dbReference type="ARBA" id="ARBA00023303"/>
    </source>
</evidence>
<dbReference type="Gene3D" id="1.10.287.70">
    <property type="match status" value="1"/>
</dbReference>
<keyword evidence="15" id="KW-1185">Reference proteome</keyword>
<evidence type="ECO:0000259" key="13">
    <source>
        <dbReference type="Pfam" id="PF00520"/>
    </source>
</evidence>
<protein>
    <submittedName>
        <fullName evidence="14">Ion transporter</fullName>
    </submittedName>
</protein>
<gene>
    <name evidence="14" type="ORF">ACFQHR_17375</name>
</gene>
<dbReference type="InterPro" id="IPR005821">
    <property type="entry name" value="Ion_trans_dom"/>
</dbReference>
<evidence type="ECO:0000256" key="5">
    <source>
        <dbReference type="ARBA" id="ARBA00022826"/>
    </source>
</evidence>
<keyword evidence="7" id="KW-0630">Potassium</keyword>
<feature type="transmembrane region" description="Helical" evidence="12">
    <location>
        <begin position="52"/>
        <end position="73"/>
    </location>
</feature>
<dbReference type="PANTHER" id="PTHR11537">
    <property type="entry name" value="VOLTAGE-GATED POTASSIUM CHANNEL"/>
    <property type="match status" value="1"/>
</dbReference>
<keyword evidence="9" id="KW-0406">Ion transport</keyword>
<keyword evidence="3" id="KW-0633">Potassium transport</keyword>
<dbReference type="PRINTS" id="PR00169">
    <property type="entry name" value="KCHANNEL"/>
</dbReference>
<evidence type="ECO:0000256" key="3">
    <source>
        <dbReference type="ARBA" id="ARBA00022538"/>
    </source>
</evidence>
<reference evidence="15" key="1">
    <citation type="journal article" date="2019" name="Int. J. Syst. Evol. Microbiol.">
        <title>The Global Catalogue of Microorganisms (GCM) 10K type strain sequencing project: providing services to taxonomists for standard genome sequencing and annotation.</title>
        <authorList>
            <consortium name="The Broad Institute Genomics Platform"/>
            <consortium name="The Broad Institute Genome Sequencing Center for Infectious Disease"/>
            <person name="Wu L."/>
            <person name="Ma J."/>
        </authorList>
    </citation>
    <scope>NUCLEOTIDE SEQUENCE [LARGE SCALE GENOMIC DNA]</scope>
    <source>
        <strain evidence="15">CGMCC 4.7393</strain>
    </source>
</reference>
<feature type="transmembrane region" description="Helical" evidence="12">
    <location>
        <begin position="150"/>
        <end position="171"/>
    </location>
</feature>
<organism evidence="14 15">
    <name type="scientific">Rufibacter roseus</name>
    <dbReference type="NCBI Taxonomy" id="1567108"/>
    <lineage>
        <taxon>Bacteria</taxon>
        <taxon>Pseudomonadati</taxon>
        <taxon>Bacteroidota</taxon>
        <taxon>Cytophagia</taxon>
        <taxon>Cytophagales</taxon>
        <taxon>Hymenobacteraceae</taxon>
        <taxon>Rufibacter</taxon>
    </lineage>
</organism>
<dbReference type="PANTHER" id="PTHR11537:SF254">
    <property type="entry name" value="POTASSIUM VOLTAGE-GATED CHANNEL PROTEIN SHAB"/>
    <property type="match status" value="1"/>
</dbReference>
<dbReference type="SUPFAM" id="SSF81324">
    <property type="entry name" value="Voltage-gated potassium channels"/>
    <property type="match status" value="1"/>
</dbReference>
<dbReference type="EMBL" id="JBHSYQ010000015">
    <property type="protein sequence ID" value="MFC6999410.1"/>
    <property type="molecule type" value="Genomic_DNA"/>
</dbReference>
<dbReference type="Pfam" id="PF00520">
    <property type="entry name" value="Ion_trans"/>
    <property type="match status" value="1"/>
</dbReference>
<evidence type="ECO:0000256" key="4">
    <source>
        <dbReference type="ARBA" id="ARBA00022692"/>
    </source>
</evidence>
<proteinExistence type="predicted"/>
<evidence type="ECO:0000256" key="8">
    <source>
        <dbReference type="ARBA" id="ARBA00022989"/>
    </source>
</evidence>
<keyword evidence="8 12" id="KW-1133">Transmembrane helix</keyword>
<dbReference type="Proteomes" id="UP001596405">
    <property type="component" value="Unassembled WGS sequence"/>
</dbReference>
<keyword evidence="5" id="KW-0631">Potassium channel</keyword>
<feature type="transmembrane region" description="Helical" evidence="12">
    <location>
        <begin position="20"/>
        <end position="40"/>
    </location>
</feature>
<evidence type="ECO:0000313" key="15">
    <source>
        <dbReference type="Proteomes" id="UP001596405"/>
    </source>
</evidence>
<evidence type="ECO:0000256" key="10">
    <source>
        <dbReference type="ARBA" id="ARBA00023136"/>
    </source>
</evidence>
<dbReference type="Gene3D" id="1.20.120.350">
    <property type="entry name" value="Voltage-gated potassium channels. Chain C"/>
    <property type="match status" value="1"/>
</dbReference>
<dbReference type="InterPro" id="IPR027359">
    <property type="entry name" value="Volt_channel_dom_sf"/>
</dbReference>
<sequence length="275" mass="30912">MNNSKIKSKIYHIIYGTDTLAGKTFDVALIGFILLSILVVCLESVPNYRTHFLFYFLVLEWILTICFTIEYFLRIYSHPRPLRYITSFYGLIDLLSILPTYLTFFIPGLHYLMTVRIVRLLRIFRILKLTHFIQNAQALKLALQASFHKITVFILAVLSLVLIVGTVIYVVEGPENGFTSIPLSIYWTIVTITTVGYGDITPQTPSGQIISSIVMLMGYAIIAVPTGIVTVELSKTAGAHNYVDSESFNCNQCGQKLNLTANFCSNCGKRVNDLS</sequence>
<keyword evidence="11" id="KW-0407">Ion channel</keyword>
<evidence type="ECO:0000256" key="12">
    <source>
        <dbReference type="SAM" id="Phobius"/>
    </source>
</evidence>
<evidence type="ECO:0000256" key="9">
    <source>
        <dbReference type="ARBA" id="ARBA00023065"/>
    </source>
</evidence>
<keyword evidence="2" id="KW-0813">Transport</keyword>
<feature type="transmembrane region" description="Helical" evidence="12">
    <location>
        <begin position="178"/>
        <end position="197"/>
    </location>
</feature>
<name>A0ABW2DNX1_9BACT</name>
<keyword evidence="6" id="KW-0851">Voltage-gated channel</keyword>
<feature type="transmembrane region" description="Helical" evidence="12">
    <location>
        <begin position="209"/>
        <end position="231"/>
    </location>
</feature>
<evidence type="ECO:0000256" key="1">
    <source>
        <dbReference type="ARBA" id="ARBA00004141"/>
    </source>
</evidence>
<comment type="caution">
    <text evidence="14">The sequence shown here is derived from an EMBL/GenBank/DDBJ whole genome shotgun (WGS) entry which is preliminary data.</text>
</comment>
<accession>A0ABW2DNX1</accession>
<feature type="domain" description="Ion transport" evidence="13">
    <location>
        <begin position="23"/>
        <end position="235"/>
    </location>
</feature>
<dbReference type="InterPro" id="IPR028325">
    <property type="entry name" value="VG_K_chnl"/>
</dbReference>
<keyword evidence="4 12" id="KW-0812">Transmembrane</keyword>
<feature type="transmembrane region" description="Helical" evidence="12">
    <location>
        <begin position="85"/>
        <end position="106"/>
    </location>
</feature>
<evidence type="ECO:0000313" key="14">
    <source>
        <dbReference type="EMBL" id="MFC6999410.1"/>
    </source>
</evidence>
<evidence type="ECO:0000256" key="2">
    <source>
        <dbReference type="ARBA" id="ARBA00022448"/>
    </source>
</evidence>
<keyword evidence="10 12" id="KW-0472">Membrane</keyword>
<evidence type="ECO:0000256" key="6">
    <source>
        <dbReference type="ARBA" id="ARBA00022882"/>
    </source>
</evidence>
<evidence type="ECO:0000256" key="7">
    <source>
        <dbReference type="ARBA" id="ARBA00022958"/>
    </source>
</evidence>
<comment type="subcellular location">
    <subcellularLocation>
        <location evidence="1">Membrane</location>
        <topology evidence="1">Multi-pass membrane protein</topology>
    </subcellularLocation>
</comment>
<dbReference type="RefSeq" id="WP_066616031.1">
    <property type="nucleotide sequence ID" value="NZ_JBHSYQ010000015.1"/>
</dbReference>